<evidence type="ECO:0000313" key="1">
    <source>
        <dbReference type="Proteomes" id="UP000504610"/>
    </source>
</evidence>
<dbReference type="OrthoDB" id="1427537at2759"/>
<dbReference type="Gene3D" id="1.25.10.10">
    <property type="entry name" value="Leucine-rich Repeat Variant"/>
    <property type="match status" value="1"/>
</dbReference>
<evidence type="ECO:0000313" key="2">
    <source>
        <dbReference type="RefSeq" id="XP_056842807.1"/>
    </source>
</evidence>
<dbReference type="AlphaFoldDB" id="A0A9W3BU87"/>
<keyword evidence="1" id="KW-1185">Reference proteome</keyword>
<dbReference type="RefSeq" id="XP_056842807.1">
    <property type="nucleotide sequence ID" value="XM_056986827.1"/>
</dbReference>
<dbReference type="Proteomes" id="UP000504610">
    <property type="component" value="Chromosome 1"/>
</dbReference>
<dbReference type="KEGG" id="rsz:130495440"/>
<name>A0A9W3BU87_RAPSA</name>
<organism evidence="1 2">
    <name type="scientific">Raphanus sativus</name>
    <name type="common">Radish</name>
    <name type="synonym">Raphanus raphanistrum var. sativus</name>
    <dbReference type="NCBI Taxonomy" id="3726"/>
    <lineage>
        <taxon>Eukaryota</taxon>
        <taxon>Viridiplantae</taxon>
        <taxon>Streptophyta</taxon>
        <taxon>Embryophyta</taxon>
        <taxon>Tracheophyta</taxon>
        <taxon>Spermatophyta</taxon>
        <taxon>Magnoliopsida</taxon>
        <taxon>eudicotyledons</taxon>
        <taxon>Gunneridae</taxon>
        <taxon>Pentapetalae</taxon>
        <taxon>rosids</taxon>
        <taxon>malvids</taxon>
        <taxon>Brassicales</taxon>
        <taxon>Brassicaceae</taxon>
        <taxon>Brassiceae</taxon>
        <taxon>Raphanus</taxon>
    </lineage>
</organism>
<proteinExistence type="predicted"/>
<gene>
    <name evidence="2" type="primary">LOC130495440</name>
</gene>
<dbReference type="InterPro" id="IPR011989">
    <property type="entry name" value="ARM-like"/>
</dbReference>
<accession>A0A9W3BU87</accession>
<reference evidence="1" key="1">
    <citation type="journal article" date="2019" name="Database">
        <title>The radish genome database (RadishGD): an integrated information resource for radish genomics.</title>
        <authorList>
            <person name="Yu H.J."/>
            <person name="Baek S."/>
            <person name="Lee Y.J."/>
            <person name="Cho A."/>
            <person name="Mun J.H."/>
        </authorList>
    </citation>
    <scope>NUCLEOTIDE SEQUENCE [LARGE SCALE GENOMIC DNA]</scope>
    <source>
        <strain evidence="1">cv. WK10039</strain>
    </source>
</reference>
<dbReference type="GeneID" id="130495440"/>
<sequence length="112" mass="12648">MEKKMKACEMFYIYAEIFQADFFPWIKEITLAVAPLFEGGQLLRRRAISATLQLLRSAEVAVESGIATNEDMKDVSRELHASLVGVMDREGEAKFAEILKEATERALEFAES</sequence>
<reference evidence="2" key="2">
    <citation type="submission" date="2025-08" db="UniProtKB">
        <authorList>
            <consortium name="RefSeq"/>
        </authorList>
    </citation>
    <scope>IDENTIFICATION</scope>
    <source>
        <tissue evidence="2">Leaf</tissue>
    </source>
</reference>
<protein>
    <submittedName>
        <fullName evidence="2">Uncharacterized protein LOC130495440</fullName>
    </submittedName>
</protein>